<feature type="transmembrane region" description="Helical" evidence="1">
    <location>
        <begin position="162"/>
        <end position="180"/>
    </location>
</feature>
<feature type="transmembrane region" description="Helical" evidence="1">
    <location>
        <begin position="88"/>
        <end position="110"/>
    </location>
</feature>
<keyword evidence="1" id="KW-1133">Transmembrane helix</keyword>
<feature type="transmembrane region" description="Helical" evidence="1">
    <location>
        <begin position="51"/>
        <end position="76"/>
    </location>
</feature>
<accession>A0A5B9RJD6</accession>
<dbReference type="AlphaFoldDB" id="A0A5B9RJD6"/>
<gene>
    <name evidence="2" type="ORF">PPIT_000044</name>
</gene>
<keyword evidence="2" id="KW-0496">Mitochondrion</keyword>
<keyword evidence="1" id="KW-0472">Membrane</keyword>
<sequence length="375" mass="43384">MKKFNLTYKNFISNLNNLSNKIYKNINSLNISIIVFILVLSYKAFEDLTVSGFIVIVISGVLSSLVTSFILNNFKFSNNIIVRTLQKIILFNIIIFLGISLCYIFNIPLIPEASCDGGVYTKDPDWINKFINSPLEKGDLLNTPFMKAIIEILSINLTLHFVILYLLIMLVIIFSCKIIIDKEINFNKVLEYPLGKYIHKFLTSYVNIWRNSANIWIYFILFCLIIFNCASAYSFYKILSAINLAPSASVSNSNTPTITNCSLEPTEILSFEFKAKIISLLSDNLTLQFIMLYLFWMLIFIYTIKLISDRNLYTPYWETKVISLPLGKYIHIVITKLLNGWRLSTNFWIYFILFFLFIFTCCSTFATFVVLFTLN</sequence>
<feature type="transmembrane region" description="Helical" evidence="1">
    <location>
        <begin position="215"/>
        <end position="236"/>
    </location>
</feature>
<proteinExistence type="predicted"/>
<name>A0A5B9RJD6_9AGAM</name>
<reference evidence="2" key="2">
    <citation type="submission" date="2019-03" db="EMBL/GenBank/DDBJ databases">
        <authorList>
            <person name="Lee H.-H."/>
            <person name="Tsai I.J."/>
        </authorList>
    </citation>
    <scope>NUCLEOTIDE SEQUENCE</scope>
    <source>
        <strain evidence="2">BCRC 35384</strain>
    </source>
</reference>
<feature type="transmembrane region" description="Helical" evidence="1">
    <location>
        <begin position="26"/>
        <end position="45"/>
    </location>
</feature>
<evidence type="ECO:0000256" key="1">
    <source>
        <dbReference type="SAM" id="Phobius"/>
    </source>
</evidence>
<feature type="transmembrane region" description="Helical" evidence="1">
    <location>
        <begin position="347"/>
        <end position="374"/>
    </location>
</feature>
<reference evidence="2" key="1">
    <citation type="journal article" date="2019" name="Genome Biol. Evol.">
        <title>Evidence of extensive intraspecific noncoding reshuffling in a 169-kb mitochondrial genome of a basidiomycetous fungus.</title>
        <authorList>
            <person name="Lee H.H."/>
            <person name="Ke H.M."/>
            <person name="Lin C.I."/>
            <person name="Lee T.J."/>
            <person name="Chung C.L."/>
            <person name="Tsai I.J."/>
        </authorList>
    </citation>
    <scope>NUCLEOTIDE SEQUENCE</scope>
    <source>
        <strain evidence="2">BCRC 35384</strain>
    </source>
</reference>
<feature type="transmembrane region" description="Helical" evidence="1">
    <location>
        <begin position="285"/>
        <end position="304"/>
    </location>
</feature>
<evidence type="ECO:0000313" key="2">
    <source>
        <dbReference type="EMBL" id="QEG56925.1"/>
    </source>
</evidence>
<protein>
    <submittedName>
        <fullName evidence="2">Uncharacterized protein</fullName>
    </submittedName>
</protein>
<keyword evidence="1" id="KW-0812">Transmembrane</keyword>
<geneLocation type="mitochondrion" evidence="2"/>
<organism evidence="2">
    <name type="scientific">Porodaedalea pini</name>
    <dbReference type="NCBI Taxonomy" id="108901"/>
    <lineage>
        <taxon>Eukaryota</taxon>
        <taxon>Fungi</taxon>
        <taxon>Dikarya</taxon>
        <taxon>Basidiomycota</taxon>
        <taxon>Agaricomycotina</taxon>
        <taxon>Agaricomycetes</taxon>
        <taxon>Hymenochaetales</taxon>
        <taxon>Hymenochaetaceae</taxon>
        <taxon>Porodaedalea</taxon>
    </lineage>
</organism>
<dbReference type="EMBL" id="MK623257">
    <property type="protein sequence ID" value="QEG56925.1"/>
    <property type="molecule type" value="Genomic_DNA"/>
</dbReference>